<comment type="caution">
    <text evidence="3">The sequence shown here is derived from an EMBL/GenBank/DDBJ whole genome shotgun (WGS) entry which is preliminary data.</text>
</comment>
<protein>
    <submittedName>
        <fullName evidence="3">Uncharacterized protein</fullName>
    </submittedName>
</protein>
<accession>A0A3D8T4I1</accession>
<feature type="region of interest" description="Disordered" evidence="2">
    <location>
        <begin position="176"/>
        <end position="195"/>
    </location>
</feature>
<sequence length="444" mass="48782">MKAAVSAAMAAAAATIEESLEEYNAARSQANQENLEDFQKNSEAVHVPPDAKSPSLLAALMFEYGRQGREEMPETPVQNGRKRQGEDAHPCINPKRQVTDTRLKHEDNHRRQVFESGGIGNGGQGLQPISASQSMVDASKTPALYQPPTKPLFLESAGPAMATPVRQSFATYGLKESTTSQLPPSSNFGPAGIPAKTETDAVSEYLAPTAQAPRAELHEPSSSSPKPKPLTPAQCFKHGLKYLNQYVDLSNHPRSDEIKHLEAETAILRRRLEQSEAAQEDLRKQFTNQQEDLRKQLQAQSDEIQALKAAAATTQQLRGASDTLRQILERSEAKFTRWNSTLEQELKSLRETQRGDTVSLNKQLDLVWEYARKAGRLQEALEELGDLKVSDVLRTVVREKACACTRTEVEVQSRAGAMPSDEARRNGLASTGTTGLEALDVSDE</sequence>
<evidence type="ECO:0000313" key="4">
    <source>
        <dbReference type="Proteomes" id="UP000256690"/>
    </source>
</evidence>
<feature type="region of interest" description="Disordered" evidence="2">
    <location>
        <begin position="70"/>
        <end position="93"/>
    </location>
</feature>
<gene>
    <name evidence="3" type="ORF">DSM5745_00799</name>
</gene>
<organism evidence="3 4">
    <name type="scientific">Aspergillus mulundensis</name>
    <dbReference type="NCBI Taxonomy" id="1810919"/>
    <lineage>
        <taxon>Eukaryota</taxon>
        <taxon>Fungi</taxon>
        <taxon>Dikarya</taxon>
        <taxon>Ascomycota</taxon>
        <taxon>Pezizomycotina</taxon>
        <taxon>Eurotiomycetes</taxon>
        <taxon>Eurotiomycetidae</taxon>
        <taxon>Eurotiales</taxon>
        <taxon>Aspergillaceae</taxon>
        <taxon>Aspergillus</taxon>
        <taxon>Aspergillus subgen. Nidulantes</taxon>
    </lineage>
</organism>
<feature type="region of interest" description="Disordered" evidence="2">
    <location>
        <begin position="211"/>
        <end position="233"/>
    </location>
</feature>
<dbReference type="RefSeq" id="XP_026608660.1">
    <property type="nucleotide sequence ID" value="XM_026742815.1"/>
</dbReference>
<feature type="region of interest" description="Disordered" evidence="2">
    <location>
        <begin position="413"/>
        <end position="444"/>
    </location>
</feature>
<feature type="coiled-coil region" evidence="1">
    <location>
        <begin position="9"/>
        <end position="36"/>
    </location>
</feature>
<dbReference type="AlphaFoldDB" id="A0A3D8T4I1"/>
<name>A0A3D8T4I1_9EURO</name>
<evidence type="ECO:0000256" key="1">
    <source>
        <dbReference type="SAM" id="Coils"/>
    </source>
</evidence>
<reference evidence="3 4" key="1">
    <citation type="journal article" date="2018" name="IMA Fungus">
        <title>IMA Genome-F 9: Draft genome sequence of Annulohypoxylon stygium, Aspergillus mulundensis, Berkeleyomyces basicola (syn. Thielaviopsis basicola), Ceratocystis smalleyi, two Cercospora beticola strains, Coleophoma cylindrospora, Fusarium fracticaudum, Phialophora cf. hyalina, and Morchella septimelata.</title>
        <authorList>
            <person name="Wingfield B.D."/>
            <person name="Bills G.F."/>
            <person name="Dong Y."/>
            <person name="Huang W."/>
            <person name="Nel W.J."/>
            <person name="Swalarsk-Parry B.S."/>
            <person name="Vaghefi N."/>
            <person name="Wilken P.M."/>
            <person name="An Z."/>
            <person name="de Beer Z.W."/>
            <person name="De Vos L."/>
            <person name="Chen L."/>
            <person name="Duong T.A."/>
            <person name="Gao Y."/>
            <person name="Hammerbacher A."/>
            <person name="Kikkert J.R."/>
            <person name="Li Y."/>
            <person name="Li H."/>
            <person name="Li K."/>
            <person name="Li Q."/>
            <person name="Liu X."/>
            <person name="Ma X."/>
            <person name="Naidoo K."/>
            <person name="Pethybridge S.J."/>
            <person name="Sun J."/>
            <person name="Steenkamp E.T."/>
            <person name="van der Nest M.A."/>
            <person name="van Wyk S."/>
            <person name="Wingfield M.J."/>
            <person name="Xiong C."/>
            <person name="Yue Q."/>
            <person name="Zhang X."/>
        </authorList>
    </citation>
    <scope>NUCLEOTIDE SEQUENCE [LARGE SCALE GENOMIC DNA]</scope>
    <source>
        <strain evidence="3 4">DSM 5745</strain>
    </source>
</reference>
<dbReference type="Proteomes" id="UP000256690">
    <property type="component" value="Unassembled WGS sequence"/>
</dbReference>
<keyword evidence="1" id="KW-0175">Coiled coil</keyword>
<dbReference type="GeneID" id="38111169"/>
<feature type="compositionally biased region" description="Polar residues" evidence="2">
    <location>
        <begin position="176"/>
        <end position="188"/>
    </location>
</feature>
<evidence type="ECO:0000313" key="3">
    <source>
        <dbReference type="EMBL" id="RDW93477.1"/>
    </source>
</evidence>
<dbReference type="EMBL" id="PVWQ01000001">
    <property type="protein sequence ID" value="RDW93477.1"/>
    <property type="molecule type" value="Genomic_DNA"/>
</dbReference>
<proteinExistence type="predicted"/>
<evidence type="ECO:0000256" key="2">
    <source>
        <dbReference type="SAM" id="MobiDB-lite"/>
    </source>
</evidence>
<feature type="coiled-coil region" evidence="1">
    <location>
        <begin position="258"/>
        <end position="317"/>
    </location>
</feature>
<keyword evidence="4" id="KW-1185">Reference proteome</keyword>